<proteinExistence type="predicted"/>
<evidence type="ECO:0000313" key="1">
    <source>
        <dbReference type="EMBL" id="KAA1083709.1"/>
    </source>
</evidence>
<name>A0A5B0N792_PUCGR</name>
<sequence length="71" mass="7922">MRSTFLGCGREAYLSYRRMSLLSITITSALLFSKDPTRDNDSARLRSFLVKTPRDLGGVAYPLSVSRPPVL</sequence>
<comment type="caution">
    <text evidence="1">The sequence shown here is derived from an EMBL/GenBank/DDBJ whole genome shotgun (WGS) entry which is preliminary data.</text>
</comment>
<gene>
    <name evidence="1" type="ORF">PGT21_004801</name>
</gene>
<dbReference type="AlphaFoldDB" id="A0A5B0N792"/>
<dbReference type="EMBL" id="VSWC01000118">
    <property type="protein sequence ID" value="KAA1083709.1"/>
    <property type="molecule type" value="Genomic_DNA"/>
</dbReference>
<evidence type="ECO:0000313" key="2">
    <source>
        <dbReference type="Proteomes" id="UP000324748"/>
    </source>
</evidence>
<keyword evidence="2" id="KW-1185">Reference proteome</keyword>
<reference evidence="1 2" key="1">
    <citation type="submission" date="2019-05" db="EMBL/GenBank/DDBJ databases">
        <title>Emergence of the Ug99 lineage of the wheat stem rust pathogen through somatic hybridization.</title>
        <authorList>
            <person name="Li F."/>
            <person name="Upadhyaya N.M."/>
            <person name="Sperschneider J."/>
            <person name="Matny O."/>
            <person name="Nguyen-Phuc H."/>
            <person name="Mago R."/>
            <person name="Raley C."/>
            <person name="Miller M.E."/>
            <person name="Silverstein K.A.T."/>
            <person name="Henningsen E."/>
            <person name="Hirsch C.D."/>
            <person name="Visser B."/>
            <person name="Pretorius Z.A."/>
            <person name="Steffenson B.J."/>
            <person name="Schwessinger B."/>
            <person name="Dodds P.N."/>
            <person name="Figueroa M."/>
        </authorList>
    </citation>
    <scope>NUCLEOTIDE SEQUENCE [LARGE SCALE GENOMIC DNA]</scope>
    <source>
        <strain evidence="1">21-0</strain>
    </source>
</reference>
<protein>
    <submittedName>
        <fullName evidence="1">Uncharacterized protein</fullName>
    </submittedName>
</protein>
<accession>A0A5B0N792</accession>
<dbReference type="Proteomes" id="UP000324748">
    <property type="component" value="Unassembled WGS sequence"/>
</dbReference>
<organism evidence="1 2">
    <name type="scientific">Puccinia graminis f. sp. tritici</name>
    <dbReference type="NCBI Taxonomy" id="56615"/>
    <lineage>
        <taxon>Eukaryota</taxon>
        <taxon>Fungi</taxon>
        <taxon>Dikarya</taxon>
        <taxon>Basidiomycota</taxon>
        <taxon>Pucciniomycotina</taxon>
        <taxon>Pucciniomycetes</taxon>
        <taxon>Pucciniales</taxon>
        <taxon>Pucciniaceae</taxon>
        <taxon>Puccinia</taxon>
    </lineage>
</organism>